<dbReference type="GO" id="GO:0034045">
    <property type="term" value="C:phagophore assembly site membrane"/>
    <property type="evidence" value="ECO:0007669"/>
    <property type="project" value="UniProtKB-SubCell"/>
</dbReference>
<dbReference type="SMR" id="G5AAQ7"/>
<keyword evidence="15" id="KW-1185">Reference proteome</keyword>
<evidence type="ECO:0000256" key="7">
    <source>
        <dbReference type="ARBA" id="ARBA00023006"/>
    </source>
</evidence>
<keyword evidence="8" id="KW-0445">Lipid transport</keyword>
<dbReference type="GO" id="GO:0005789">
    <property type="term" value="C:endoplasmic reticulum membrane"/>
    <property type="evidence" value="ECO:0007669"/>
    <property type="project" value="UniProtKB-SubCell"/>
</dbReference>
<dbReference type="STRING" id="1094619.G5AAQ7"/>
<protein>
    <recommendedName>
        <fullName evidence="4">Autophagy-related protein 2</fullName>
    </recommendedName>
</protein>
<feature type="region of interest" description="Disordered" evidence="13">
    <location>
        <begin position="805"/>
        <end position="824"/>
    </location>
</feature>
<evidence type="ECO:0000256" key="10">
    <source>
        <dbReference type="ARBA" id="ARBA00024479"/>
    </source>
</evidence>
<feature type="coiled-coil region" evidence="12">
    <location>
        <begin position="413"/>
        <end position="440"/>
    </location>
</feature>
<feature type="compositionally biased region" description="Low complexity" evidence="13">
    <location>
        <begin position="1788"/>
        <end position="1804"/>
    </location>
</feature>
<dbReference type="PANTHER" id="PTHR13190:SF1">
    <property type="entry name" value="AUTOPHAGY-RELATED 2, ISOFORM A"/>
    <property type="match status" value="1"/>
</dbReference>
<feature type="compositionally biased region" description="Acidic residues" evidence="13">
    <location>
        <begin position="558"/>
        <end position="580"/>
    </location>
</feature>
<evidence type="ECO:0000256" key="8">
    <source>
        <dbReference type="ARBA" id="ARBA00023055"/>
    </source>
</evidence>
<keyword evidence="7" id="KW-0072">Autophagy</keyword>
<evidence type="ECO:0000256" key="2">
    <source>
        <dbReference type="ARBA" id="ARBA00004623"/>
    </source>
</evidence>
<organism evidence="14 15">
    <name type="scientific">Phytophthora sojae (strain P6497)</name>
    <name type="common">Soybean stem and root rot agent</name>
    <name type="synonym">Phytophthora megasperma f. sp. glycines</name>
    <dbReference type="NCBI Taxonomy" id="1094619"/>
    <lineage>
        <taxon>Eukaryota</taxon>
        <taxon>Sar</taxon>
        <taxon>Stramenopiles</taxon>
        <taxon>Oomycota</taxon>
        <taxon>Peronosporomycetes</taxon>
        <taxon>Peronosporales</taxon>
        <taxon>Peronosporaceae</taxon>
        <taxon>Phytophthora</taxon>
    </lineage>
</organism>
<name>G5AAQ7_PHYSP</name>
<comment type="subcellular location">
    <subcellularLocation>
        <location evidence="1">Endoplasmic reticulum membrane</location>
        <topology evidence="1">Peripheral membrane protein</topology>
    </subcellularLocation>
    <subcellularLocation>
        <location evidence="2">Preautophagosomal structure membrane</location>
        <topology evidence="2">Peripheral membrane protein</topology>
    </subcellularLocation>
</comment>
<feature type="region of interest" description="Disordered" evidence="13">
    <location>
        <begin position="558"/>
        <end position="590"/>
    </location>
</feature>
<evidence type="ECO:0000256" key="3">
    <source>
        <dbReference type="ARBA" id="ARBA00009714"/>
    </source>
</evidence>
<dbReference type="OMA" id="TVRICDY"/>
<sequence length="2479" mass="272219">MQFFKQLTDPALKRLYKFVLKRMIGRFLAADELDLDQLDVHLRSGRLELCDLLLDADVLNAELCEAQGLPFRVKKGYLGSVRVAISYANIMSESCLVEIDDIEVILVPLDQDEAAQSRHSSCTGAEAADTGETTTEEDGQGESKTKEQQKKKPMTPEPVDEISQEGLDFVASWIEQVTSKIKITLSNICLRLETGEQHNGRDVALLCKLQWAQFTDESAPEVQSVYGRSSLDHPAGMYGSQTMGGGMQSMAASTLFGISQKGIKFKGISMDLHLSSEEKGEEDRWTERRRTEYSDMVLHPFLASDPNKQCYIQVKLSHYDALEAPAMDADVFFHSIRIVLQPQYFPELGTLVDAFSADPAKLNAHYFEDRYTSAAMFKSICDDRPAWMNASDDGEADEDGGALNLSFREFQRIEQLLLQYRQTQDELQKAQRRKNSIEADTMPTDSPFIKGRKLSAAESVESIGLSDLEDEDDGFFECETGLASSIAPGASLESSSMMGQSMYASARYDFDENESEDKRSQLSWSTTAAQNRAARRVQSRVKVHLLECECVLLYDDLPDDEEDEEGDEDSLLSEQEDEASMTDSRFLRAPVRPTKPLPSVDGLERLVLSFKDIIFSSLAYSQYSQLAFTIGKFTITEKTLPRMSLDAEEDEAAMLSTCVLKFADTSPVSGRRVSLSANLSAQLRIDFEPKPEDGTPAAISSLGVRVNVQPVLVEWDMYLLDRAHRLLALLEEDPAAKSKAGSKSAAATDAQEFGKTFDMATECVQVTLRFPMVNSDLIRFGPSSKRGLCEDRLLLTVEGVKVVSYSPRPDGDGDEAAEAGAPMPPQYRKGVSLPWFAEFDASFDNAKVSLLTPENGNQRNSRLEKAVLITACSDERSAEVCTLRLRLQTPSREEMKNAIASKQNLSQDASQSPDGASVGSSPDDVSGEDNDGGRVGLNGWNLDALGRTESYESAASAASLYSVEIGLPRANAVLFKSSLDRLMVLFDALLMINPIDVDSYNQMLAAAALRKRLMPSYMSLNLTLGEGTVRICDYVSLPAVPSAPTAAAVADVYGIEDKTPEQPELEKVLFTYHFAFQTLKIFQVSQWMGQLVSRVHVLAQNMTLLEEDGRTNAVVPIIYRTPFGVSNAPIFFMGVDIADQTNEMREMKVELHLSHLSLRYDVRSKWLFQMLDMVLMEYPVPIIPLDSAGMSDEESTQVFNRIKGGGDYDAVPLATAPKTVFTKLFVNFYDVLVDYAPLTLTSRVILVLGKVNVSSNVVTGAVMQGYKISMGDLELFLTQSRAGYEEIDEVLLGNELFLRGNSNTSKKKVLQFADTYAGRGGGGSLDAEYPSLLTFLEKFGFLQIVTMDFVDVFLRVQVPPSALEVASSSRGQLEEKASASSASPELSVELNLGTANIYACFDSFNTLIELLSVWTDQLAIEQEPRDTTAYVGLDGVNDPSSVSVVTNLSPAPASAMRSIGIASSEQPSVQGAGDFSSTSSVRSERLSIGDSDVGGGSGRGFINILEQIDEDAFGGGKKIFPGKTVATDTEARLLRTRLDSIQKEKDRIVYGLEHDDQLSASELRRRYQQEERRKSAKPVRINELVIEDYYSDTRSFDGEADESAGAFLMEPATDHDQTHAAVASQDPWFSSGAAESPTGSLRMGSSPEKAAVLYNEQAARWLAPDGTMSDTGEGEGAAFSEASGEDFPLFEPVEEKAPVPSSAQTTIAPGMEVELDFALDNDLQSRFNQLLDLESNSGRDVDEVDDDDDDDDDDDTSDVDQRQQVYQQLRRNPSVSSSPRAIPTRQASFSSASSHPGAPSSSFGVPTVSPPDQPTARWFYDDQRSDDGGPPMTGPPSRIYPHHVEIPIGGSATSLSFGEKECKDAIRSIARENAVRKVDATAPIVVQHVLLRNFNICMRFFGGCDWTRDASEAVRLHHPKDESAQGKQQPDSATAKKEKLLDALLDNYVPSDGGDLFGNDSSSSLFTSAKSAPTTSFMKRDPATRTTRAASSDSLPASRKRSLKKSGRKTEEMLELVVTRIQLRLDMFNEAETQSLASHTVLALGDVELLDYISTSQIRKIVCYWKSEATHPRESGSSMVRLQLITVRPGPNLCEEHRLKARILPLRINLDQEVVKFLRQFVPVEEAPAPKKRPARRQVGPIPDDTDDEVEITMHEGGMEMKPLGDSAPAASLNAWFFQSIDIKPCKIKIDYRPNHVDYAALRAGDYLEVINLFVLEGMELVLRRVQMSGLDGWAALGENVLVSWVQDISRHQIHKCVASVSMPPLRPFVNIGAGAADLILLPMEHYGRDRRLVRGIKKGASSFLKSVTIETLNTASKVAQGTQALLEHADDVVSSSSALRRKQLKYRQAGSRIARNSRRMGGGGIRNAQDAGGGIGGRQYLAQQPASAAEGFGQAYDSLARELHVAAKTIVAVPLVEYKKTGSQGYVRSVIRAVPVAVLRPMIGASEAVAKALIGVRNAVDPELKEDIENKFKDFRAI</sequence>
<evidence type="ECO:0000256" key="4">
    <source>
        <dbReference type="ARBA" id="ARBA00018070"/>
    </source>
</evidence>
<dbReference type="GO" id="GO:0000422">
    <property type="term" value="P:autophagy of mitochondrion"/>
    <property type="evidence" value="ECO:0007669"/>
    <property type="project" value="TreeGrafter"/>
</dbReference>
<dbReference type="GO" id="GO:0032266">
    <property type="term" value="F:phosphatidylinositol-3-phosphate binding"/>
    <property type="evidence" value="ECO:0007669"/>
    <property type="project" value="TreeGrafter"/>
</dbReference>
<evidence type="ECO:0000256" key="5">
    <source>
        <dbReference type="ARBA" id="ARBA00022448"/>
    </source>
</evidence>
<dbReference type="KEGG" id="psoj:PHYSODRAFT_528832"/>
<accession>G5AAQ7</accession>
<reference evidence="14 15" key="1">
    <citation type="journal article" date="2006" name="Science">
        <title>Phytophthora genome sequences uncover evolutionary origins and mechanisms of pathogenesis.</title>
        <authorList>
            <person name="Tyler B.M."/>
            <person name="Tripathy S."/>
            <person name="Zhang X."/>
            <person name="Dehal P."/>
            <person name="Jiang R.H."/>
            <person name="Aerts A."/>
            <person name="Arredondo F.D."/>
            <person name="Baxter L."/>
            <person name="Bensasson D."/>
            <person name="Beynon J.L."/>
            <person name="Chapman J."/>
            <person name="Damasceno C.M."/>
            <person name="Dorrance A.E."/>
            <person name="Dou D."/>
            <person name="Dickerman A.W."/>
            <person name="Dubchak I.L."/>
            <person name="Garbelotto M."/>
            <person name="Gijzen M."/>
            <person name="Gordon S.G."/>
            <person name="Govers F."/>
            <person name="Grunwald N.J."/>
            <person name="Huang W."/>
            <person name="Ivors K.L."/>
            <person name="Jones R.W."/>
            <person name="Kamoun S."/>
            <person name="Krampis K."/>
            <person name="Lamour K.H."/>
            <person name="Lee M.K."/>
            <person name="McDonald W.H."/>
            <person name="Medina M."/>
            <person name="Meijer H.J."/>
            <person name="Nordberg E.K."/>
            <person name="Maclean D.J."/>
            <person name="Ospina-Giraldo M.D."/>
            <person name="Morris P.F."/>
            <person name="Phuntumart V."/>
            <person name="Putnam N.H."/>
            <person name="Rash S."/>
            <person name="Rose J.K."/>
            <person name="Sakihama Y."/>
            <person name="Salamov A.A."/>
            <person name="Savidor A."/>
            <person name="Scheuring C.F."/>
            <person name="Smith B.M."/>
            <person name="Sobral B.W."/>
            <person name="Terry A."/>
            <person name="Torto-Alalibo T.A."/>
            <person name="Win J."/>
            <person name="Xu Z."/>
            <person name="Zhang H."/>
            <person name="Grigoriev I.V."/>
            <person name="Rokhsar D.S."/>
            <person name="Boore J.L."/>
        </authorList>
    </citation>
    <scope>NUCLEOTIDE SEQUENCE [LARGE SCALE GENOMIC DNA]</scope>
    <source>
        <strain evidence="14 15">P6497</strain>
    </source>
</reference>
<dbReference type="Proteomes" id="UP000002640">
    <property type="component" value="Unassembled WGS sequence"/>
</dbReference>
<dbReference type="GO" id="GO:0006869">
    <property type="term" value="P:lipid transport"/>
    <property type="evidence" value="ECO:0007669"/>
    <property type="project" value="UniProtKB-KW"/>
</dbReference>
<comment type="similarity">
    <text evidence="3">Belongs to the ATG2 family.</text>
</comment>
<feature type="region of interest" description="Disordered" evidence="13">
    <location>
        <begin position="1975"/>
        <end position="2009"/>
    </location>
</feature>
<feature type="compositionally biased region" description="Basic and acidic residues" evidence="13">
    <location>
        <begin position="141"/>
        <end position="150"/>
    </location>
</feature>
<gene>
    <name evidence="14" type="ORF">PHYSODRAFT_528832</name>
</gene>
<dbReference type="GO" id="GO:0000045">
    <property type="term" value="P:autophagosome assembly"/>
    <property type="evidence" value="ECO:0007669"/>
    <property type="project" value="TreeGrafter"/>
</dbReference>
<evidence type="ECO:0000256" key="12">
    <source>
        <dbReference type="SAM" id="Coils"/>
    </source>
</evidence>
<dbReference type="Pfam" id="PF13329">
    <property type="entry name" value="ATG2_CAD"/>
    <property type="match status" value="2"/>
</dbReference>
<feature type="compositionally biased region" description="Acidic residues" evidence="13">
    <location>
        <begin position="1742"/>
        <end position="1758"/>
    </location>
</feature>
<dbReference type="EMBL" id="JH159162">
    <property type="protein sequence ID" value="EGZ07686.1"/>
    <property type="molecule type" value="Genomic_DNA"/>
</dbReference>
<proteinExistence type="inferred from homology"/>
<dbReference type="GO" id="GO:0034727">
    <property type="term" value="P:piecemeal microautophagy of the nucleus"/>
    <property type="evidence" value="ECO:0007669"/>
    <property type="project" value="TreeGrafter"/>
</dbReference>
<dbReference type="InParanoid" id="G5AAQ7"/>
<feature type="compositionally biased region" description="Basic residues" evidence="13">
    <location>
        <begin position="1998"/>
        <end position="2007"/>
    </location>
</feature>
<feature type="region of interest" description="Disordered" evidence="13">
    <location>
        <begin position="1464"/>
        <end position="1492"/>
    </location>
</feature>
<keyword evidence="6" id="KW-0256">Endoplasmic reticulum</keyword>
<dbReference type="GO" id="GO:0043495">
    <property type="term" value="F:protein-membrane adaptor activity"/>
    <property type="evidence" value="ECO:0007669"/>
    <property type="project" value="TreeGrafter"/>
</dbReference>
<evidence type="ECO:0000256" key="6">
    <source>
        <dbReference type="ARBA" id="ARBA00022824"/>
    </source>
</evidence>
<feature type="compositionally biased region" description="Polar residues" evidence="13">
    <location>
        <begin position="1984"/>
        <end position="1995"/>
    </location>
</feature>
<feature type="compositionally biased region" description="Polar residues" evidence="13">
    <location>
        <begin position="902"/>
        <end position="920"/>
    </location>
</feature>
<dbReference type="RefSeq" id="XP_009537252.1">
    <property type="nucleotide sequence ID" value="XM_009538957.1"/>
</dbReference>
<feature type="region of interest" description="Disordered" evidence="13">
    <location>
        <begin position="902"/>
        <end position="935"/>
    </location>
</feature>
<evidence type="ECO:0000256" key="9">
    <source>
        <dbReference type="ARBA" id="ARBA00023136"/>
    </source>
</evidence>
<evidence type="ECO:0000256" key="11">
    <source>
        <dbReference type="ARBA" id="ARBA00024615"/>
    </source>
</evidence>
<comment type="catalytic activity">
    <reaction evidence="10">
        <text>a 1,2-diacyl-sn-glycero-3-phospho-L-serine(in) = a 1,2-diacyl-sn-glycero-3-phospho-L-serine(out)</text>
        <dbReference type="Rhea" id="RHEA:38663"/>
        <dbReference type="ChEBI" id="CHEBI:57262"/>
    </reaction>
</comment>
<comment type="catalytic activity">
    <reaction evidence="11">
        <text>a 1,2-diacyl-sn-glycero-3-phosphoethanolamine(in) = a 1,2-diacyl-sn-glycero-3-phosphoethanolamine(out)</text>
        <dbReference type="Rhea" id="RHEA:38895"/>
        <dbReference type="ChEBI" id="CHEBI:64612"/>
    </reaction>
</comment>
<keyword evidence="9" id="KW-0472">Membrane</keyword>
<dbReference type="GO" id="GO:0061709">
    <property type="term" value="P:reticulophagy"/>
    <property type="evidence" value="ECO:0007669"/>
    <property type="project" value="TreeGrafter"/>
</dbReference>
<evidence type="ECO:0000256" key="1">
    <source>
        <dbReference type="ARBA" id="ARBA00004406"/>
    </source>
</evidence>
<feature type="region of interest" description="Disordered" evidence="13">
    <location>
        <begin position="1734"/>
        <end position="1839"/>
    </location>
</feature>
<feature type="region of interest" description="Disordered" evidence="13">
    <location>
        <begin position="117"/>
        <end position="162"/>
    </location>
</feature>
<feature type="compositionally biased region" description="Low complexity" evidence="13">
    <location>
        <begin position="123"/>
        <end position="133"/>
    </location>
</feature>
<evidence type="ECO:0000256" key="13">
    <source>
        <dbReference type="SAM" id="MobiDB-lite"/>
    </source>
</evidence>
<evidence type="ECO:0000313" key="14">
    <source>
        <dbReference type="EMBL" id="EGZ07686.1"/>
    </source>
</evidence>
<dbReference type="GO" id="GO:0061723">
    <property type="term" value="P:glycophagy"/>
    <property type="evidence" value="ECO:0007669"/>
    <property type="project" value="TreeGrafter"/>
</dbReference>
<dbReference type="GeneID" id="20661289"/>
<keyword evidence="5" id="KW-0813">Transport</keyword>
<dbReference type="PANTHER" id="PTHR13190">
    <property type="entry name" value="AUTOPHAGY-RELATED 2, ISOFORM A"/>
    <property type="match status" value="1"/>
</dbReference>
<evidence type="ECO:0000313" key="15">
    <source>
        <dbReference type="Proteomes" id="UP000002640"/>
    </source>
</evidence>
<feature type="compositionally biased region" description="Polar residues" evidence="13">
    <location>
        <begin position="1762"/>
        <end position="1779"/>
    </location>
</feature>
<dbReference type="GO" id="GO:0061908">
    <property type="term" value="C:phagophore"/>
    <property type="evidence" value="ECO:0007669"/>
    <property type="project" value="TreeGrafter"/>
</dbReference>
<dbReference type="InterPro" id="IPR026849">
    <property type="entry name" value="ATG2"/>
</dbReference>
<keyword evidence="12" id="KW-0175">Coiled coil</keyword>